<evidence type="ECO:0000256" key="2">
    <source>
        <dbReference type="ARBA" id="ARBA00009326"/>
    </source>
</evidence>
<evidence type="ECO:0000256" key="7">
    <source>
        <dbReference type="ARBA" id="ARBA00022807"/>
    </source>
</evidence>
<dbReference type="Gene3D" id="3.40.532.10">
    <property type="entry name" value="Peptidase C12, ubiquitin carboxyl-terminal hydrolase"/>
    <property type="match status" value="2"/>
</dbReference>
<dbReference type="OrthoDB" id="1924260at2759"/>
<dbReference type="Pfam" id="PF18031">
    <property type="entry name" value="UCH_C"/>
    <property type="match status" value="1"/>
</dbReference>
<evidence type="ECO:0000256" key="11">
    <source>
        <dbReference type="SAM" id="MobiDB-lite"/>
    </source>
</evidence>
<dbReference type="Pfam" id="PF01088">
    <property type="entry name" value="Peptidase_C12"/>
    <property type="match status" value="1"/>
</dbReference>
<proteinExistence type="inferred from homology"/>
<protein>
    <recommendedName>
        <fullName evidence="3">ubiquitinyl hydrolase 1</fullName>
        <ecNumber evidence="3">3.4.19.12</ecNumber>
    </recommendedName>
</protein>
<keyword evidence="5 10" id="KW-0833">Ubl conjugation pathway</keyword>
<feature type="region of interest" description="Disordered" evidence="11">
    <location>
        <begin position="273"/>
        <end position="293"/>
    </location>
</feature>
<evidence type="ECO:0000256" key="9">
    <source>
        <dbReference type="PROSITE-ProRule" id="PRU01393"/>
    </source>
</evidence>
<name>A0A9N8VL18_9GLOM</name>
<dbReference type="AlphaFoldDB" id="A0A9N8VL18"/>
<keyword evidence="6" id="KW-0378">Hydrolase</keyword>
<dbReference type="GO" id="GO:0005737">
    <property type="term" value="C:cytoplasm"/>
    <property type="evidence" value="ECO:0007669"/>
    <property type="project" value="TreeGrafter"/>
</dbReference>
<evidence type="ECO:0000313" key="13">
    <source>
        <dbReference type="EMBL" id="CAG8454145.1"/>
    </source>
</evidence>
<dbReference type="Gene3D" id="1.20.58.860">
    <property type="match status" value="1"/>
</dbReference>
<keyword evidence="4" id="KW-0645">Protease</keyword>
<dbReference type="GO" id="GO:0004843">
    <property type="term" value="F:cysteine-type deubiquitinase activity"/>
    <property type="evidence" value="ECO:0007669"/>
    <property type="project" value="UniProtKB-EC"/>
</dbReference>
<evidence type="ECO:0000256" key="10">
    <source>
        <dbReference type="PROSITE-ProRule" id="PRU01394"/>
    </source>
</evidence>
<evidence type="ECO:0000313" key="14">
    <source>
        <dbReference type="Proteomes" id="UP000789739"/>
    </source>
</evidence>
<keyword evidence="14" id="KW-1185">Reference proteome</keyword>
<accession>A0A9N8VL18</accession>
<evidence type="ECO:0000256" key="6">
    <source>
        <dbReference type="ARBA" id="ARBA00022801"/>
    </source>
</evidence>
<feature type="site" description="Important for enzyme activity" evidence="8">
    <location>
        <position position="137"/>
    </location>
</feature>
<comment type="similarity">
    <text evidence="2 9">Belongs to the peptidase C12 family.</text>
</comment>
<gene>
    <name evidence="13" type="ORF">PBRASI_LOCUS207</name>
</gene>
<evidence type="ECO:0000259" key="12">
    <source>
        <dbReference type="PROSITE" id="PS52048"/>
    </source>
</evidence>
<evidence type="ECO:0000256" key="5">
    <source>
        <dbReference type="ARBA" id="ARBA00022786"/>
    </source>
</evidence>
<dbReference type="PANTHER" id="PTHR10589">
    <property type="entry name" value="UBIQUITIN CARBOXYL-TERMINAL HYDROLASE"/>
    <property type="match status" value="1"/>
</dbReference>
<dbReference type="InterPro" id="IPR038765">
    <property type="entry name" value="Papain-like_cys_pep_sf"/>
</dbReference>
<dbReference type="PROSITE" id="PS52048">
    <property type="entry name" value="UCH_DOMAIN"/>
    <property type="match status" value="1"/>
</dbReference>
<dbReference type="PANTHER" id="PTHR10589:SF16">
    <property type="entry name" value="UBIQUITIN CARBOXYL-TERMINAL HYDROLASE ISOZYME L5"/>
    <property type="match status" value="1"/>
</dbReference>
<comment type="catalytic activity">
    <reaction evidence="1">
        <text>Thiol-dependent hydrolysis of ester, thioester, amide, peptide and isopeptide bonds formed by the C-terminal Gly of ubiquitin (a 76-residue protein attached to proteins as an intracellular targeting signal).</text>
        <dbReference type="EC" id="3.4.19.12"/>
    </reaction>
</comment>
<sequence length="293" mass="33820">MNGNWCLIESDPGVFTDLIRALHVKGTQVEEVWSLDDQTLEELKPIYGLIFLFKWQGGNDSSQIPPEADLSLDDDVYFAKQDRGLAMTNSDSIRTVHNSFARADPFITEPTRAATEDDDLFHFISYIPINGALYELDGLSAGPVNLGPCTEDNWLEKAREVIQERMARYAASEIRFNLLAVIKNRAELYRERVSENESRLMEASASGDSETLMRLTEENAVLSQKIEREHEKFRRYERENSLRKHNFIPLIYKLVQIMAERGDLENRIEYARQQANKRQKDRAEKKKQSEEAL</sequence>
<dbReference type="GO" id="GO:0016579">
    <property type="term" value="P:protein deubiquitination"/>
    <property type="evidence" value="ECO:0007669"/>
    <property type="project" value="InterPro"/>
</dbReference>
<dbReference type="GO" id="GO:0006511">
    <property type="term" value="P:ubiquitin-dependent protein catabolic process"/>
    <property type="evidence" value="ECO:0007669"/>
    <property type="project" value="UniProtKB-UniRule"/>
</dbReference>
<feature type="domain" description="UCH catalytic" evidence="12">
    <location>
        <begin position="4"/>
        <end position="183"/>
    </location>
</feature>
<evidence type="ECO:0000256" key="4">
    <source>
        <dbReference type="ARBA" id="ARBA00022670"/>
    </source>
</evidence>
<dbReference type="SUPFAM" id="SSF54001">
    <property type="entry name" value="Cysteine proteinases"/>
    <property type="match status" value="1"/>
</dbReference>
<comment type="caution">
    <text evidence="9">Lacks conserved residue(s) required for the propagation of feature annotation.</text>
</comment>
<comment type="caution">
    <text evidence="13">The sequence shown here is derived from an EMBL/GenBank/DDBJ whole genome shotgun (WGS) entry which is preliminary data.</text>
</comment>
<dbReference type="InterPro" id="IPR001578">
    <property type="entry name" value="Peptidase_C12_UCH"/>
</dbReference>
<reference evidence="13" key="1">
    <citation type="submission" date="2021-06" db="EMBL/GenBank/DDBJ databases">
        <authorList>
            <person name="Kallberg Y."/>
            <person name="Tangrot J."/>
            <person name="Rosling A."/>
        </authorList>
    </citation>
    <scope>NUCLEOTIDE SEQUENCE</scope>
    <source>
        <strain evidence="13">BR232B</strain>
    </source>
</reference>
<dbReference type="PROSITE" id="PS52049">
    <property type="entry name" value="ULD"/>
    <property type="match status" value="1"/>
</dbReference>
<dbReference type="EMBL" id="CAJVPI010000009">
    <property type="protein sequence ID" value="CAG8454145.1"/>
    <property type="molecule type" value="Genomic_DNA"/>
</dbReference>
<organism evidence="13 14">
    <name type="scientific">Paraglomus brasilianum</name>
    <dbReference type="NCBI Taxonomy" id="144538"/>
    <lineage>
        <taxon>Eukaryota</taxon>
        <taxon>Fungi</taxon>
        <taxon>Fungi incertae sedis</taxon>
        <taxon>Mucoromycota</taxon>
        <taxon>Glomeromycotina</taxon>
        <taxon>Glomeromycetes</taxon>
        <taxon>Paraglomerales</taxon>
        <taxon>Paraglomeraceae</taxon>
        <taxon>Paraglomus</taxon>
    </lineage>
</organism>
<evidence type="ECO:0000256" key="3">
    <source>
        <dbReference type="ARBA" id="ARBA00012759"/>
    </source>
</evidence>
<dbReference type="EC" id="3.4.19.12" evidence="3"/>
<dbReference type="InterPro" id="IPR036959">
    <property type="entry name" value="Peptidase_C12_UCH_sf"/>
</dbReference>
<feature type="compositionally biased region" description="Basic and acidic residues" evidence="11">
    <location>
        <begin position="281"/>
        <end position="293"/>
    </location>
</feature>
<dbReference type="InterPro" id="IPR041507">
    <property type="entry name" value="UCH_C"/>
</dbReference>
<keyword evidence="7" id="KW-0788">Thiol protease</keyword>
<dbReference type="PIRSF" id="PIRSF038120">
    <property type="entry name" value="Ubiquitinyl_hydrolase_UCH37"/>
    <property type="match status" value="1"/>
</dbReference>
<dbReference type="Proteomes" id="UP000789739">
    <property type="component" value="Unassembled WGS sequence"/>
</dbReference>
<dbReference type="InterPro" id="IPR017390">
    <property type="entry name" value="Ubiquitinyl_hydrolase_UCH37"/>
</dbReference>
<evidence type="ECO:0000256" key="8">
    <source>
        <dbReference type="PIRSR" id="PIRSR038120-2"/>
    </source>
</evidence>
<evidence type="ECO:0000256" key="1">
    <source>
        <dbReference type="ARBA" id="ARBA00000707"/>
    </source>
</evidence>